<dbReference type="Proteomes" id="UP000188320">
    <property type="component" value="Unassembled WGS sequence"/>
</dbReference>
<gene>
    <name evidence="1" type="ORF">AX774_g2787</name>
</gene>
<evidence type="ECO:0000313" key="1">
    <source>
        <dbReference type="EMBL" id="OMH83711.1"/>
    </source>
</evidence>
<accession>A0A1R1PRY4</accession>
<evidence type="ECO:0000313" key="2">
    <source>
        <dbReference type="Proteomes" id="UP000188320"/>
    </source>
</evidence>
<comment type="caution">
    <text evidence="1">The sequence shown here is derived from an EMBL/GenBank/DDBJ whole genome shotgun (WGS) entry which is preliminary data.</text>
</comment>
<name>A0A1R1PRY4_ZANCU</name>
<sequence>MSDTTTEKSMRFDEFPIALSGTEYTIGDAPKGLPKDSCCSFSFYSRNTKNHLRGLISYGTDKKTINQVFLCV</sequence>
<keyword evidence="2" id="KW-1185">Reference proteome</keyword>
<organism evidence="1 2">
    <name type="scientific">Zancudomyces culisetae</name>
    <name type="common">Gut fungus</name>
    <name type="synonym">Smittium culisetae</name>
    <dbReference type="NCBI Taxonomy" id="1213189"/>
    <lineage>
        <taxon>Eukaryota</taxon>
        <taxon>Fungi</taxon>
        <taxon>Fungi incertae sedis</taxon>
        <taxon>Zoopagomycota</taxon>
        <taxon>Kickxellomycotina</taxon>
        <taxon>Harpellomycetes</taxon>
        <taxon>Harpellales</taxon>
        <taxon>Legeriomycetaceae</taxon>
        <taxon>Zancudomyces</taxon>
    </lineage>
</organism>
<proteinExistence type="predicted"/>
<dbReference type="EMBL" id="LSSK01000327">
    <property type="protein sequence ID" value="OMH83711.1"/>
    <property type="molecule type" value="Genomic_DNA"/>
</dbReference>
<dbReference type="AlphaFoldDB" id="A0A1R1PRY4"/>
<protein>
    <submittedName>
        <fullName evidence="1">Uncharacterized protein</fullName>
    </submittedName>
</protein>
<reference evidence="2" key="1">
    <citation type="submission" date="2017-01" db="EMBL/GenBank/DDBJ databases">
        <authorList>
            <person name="Wang Y."/>
            <person name="White M."/>
            <person name="Kvist S."/>
            <person name="Moncalvo J.-M."/>
        </authorList>
    </citation>
    <scope>NUCLEOTIDE SEQUENCE [LARGE SCALE GENOMIC DNA]</scope>
    <source>
        <strain evidence="2">COL-18-3</strain>
    </source>
</reference>